<evidence type="ECO:0000313" key="4">
    <source>
        <dbReference type="RefSeq" id="XP_033531670.1"/>
    </source>
</evidence>
<reference evidence="4" key="2">
    <citation type="submission" date="2020-04" db="EMBL/GenBank/DDBJ databases">
        <authorList>
            <consortium name="NCBI Genome Project"/>
        </authorList>
    </citation>
    <scope>NUCLEOTIDE SEQUENCE</scope>
    <source>
        <strain evidence="4">CBS 781.70</strain>
    </source>
</reference>
<dbReference type="EMBL" id="ML975168">
    <property type="protein sequence ID" value="KAF1810039.1"/>
    <property type="molecule type" value="Genomic_DNA"/>
</dbReference>
<evidence type="ECO:0000313" key="3">
    <source>
        <dbReference type="Proteomes" id="UP000504638"/>
    </source>
</evidence>
<proteinExistence type="predicted"/>
<reference evidence="2 4" key="1">
    <citation type="submission" date="2020-01" db="EMBL/GenBank/DDBJ databases">
        <authorList>
            <consortium name="DOE Joint Genome Institute"/>
            <person name="Haridas S."/>
            <person name="Albert R."/>
            <person name="Binder M."/>
            <person name="Bloem J."/>
            <person name="Labutti K."/>
            <person name="Salamov A."/>
            <person name="Andreopoulos B."/>
            <person name="Baker S.E."/>
            <person name="Barry K."/>
            <person name="Bills G."/>
            <person name="Bluhm B.H."/>
            <person name="Cannon C."/>
            <person name="Castanera R."/>
            <person name="Culley D.E."/>
            <person name="Daum C."/>
            <person name="Ezra D."/>
            <person name="Gonzalez J.B."/>
            <person name="Henrissat B."/>
            <person name="Kuo A."/>
            <person name="Liang C."/>
            <person name="Lipzen A."/>
            <person name="Lutzoni F."/>
            <person name="Magnuson J."/>
            <person name="Mondo S."/>
            <person name="Nolan M."/>
            <person name="Ohm R."/>
            <person name="Pangilinan J."/>
            <person name="Park H.-J."/>
            <person name="Ramirez L."/>
            <person name="Alfaro M."/>
            <person name="Sun H."/>
            <person name="Tritt A."/>
            <person name="Yoshinaga Y."/>
            <person name="Zwiers L.-H."/>
            <person name="Turgeon B.G."/>
            <person name="Goodwin S.B."/>
            <person name="Spatafora J.W."/>
            <person name="Crous P.W."/>
            <person name="Grigoriev I.V."/>
        </authorList>
    </citation>
    <scope>NUCLEOTIDE SEQUENCE</scope>
    <source>
        <strain evidence="2 4">CBS 781.70</strain>
    </source>
</reference>
<dbReference type="OrthoDB" id="3800738at2759"/>
<feature type="domain" description="F-box" evidence="1">
    <location>
        <begin position="68"/>
        <end position="105"/>
    </location>
</feature>
<dbReference type="SUPFAM" id="SSF81383">
    <property type="entry name" value="F-box domain"/>
    <property type="match status" value="1"/>
</dbReference>
<dbReference type="Gene3D" id="1.20.1280.50">
    <property type="match status" value="1"/>
</dbReference>
<reference evidence="4" key="3">
    <citation type="submission" date="2025-04" db="UniProtKB">
        <authorList>
            <consortium name="RefSeq"/>
        </authorList>
    </citation>
    <scope>IDENTIFICATION</scope>
    <source>
        <strain evidence="4">CBS 781.70</strain>
    </source>
</reference>
<gene>
    <name evidence="2 4" type="ORF">P152DRAFT_516196</name>
</gene>
<dbReference type="Pfam" id="PF12937">
    <property type="entry name" value="F-box-like"/>
    <property type="match status" value="1"/>
</dbReference>
<evidence type="ECO:0000259" key="1">
    <source>
        <dbReference type="Pfam" id="PF12937"/>
    </source>
</evidence>
<evidence type="ECO:0000313" key="2">
    <source>
        <dbReference type="EMBL" id="KAF1810039.1"/>
    </source>
</evidence>
<dbReference type="InterPro" id="IPR001810">
    <property type="entry name" value="F-box_dom"/>
</dbReference>
<dbReference type="Proteomes" id="UP000504638">
    <property type="component" value="Unplaced"/>
</dbReference>
<dbReference type="RefSeq" id="XP_033531670.1">
    <property type="nucleotide sequence ID" value="XM_033682935.1"/>
</dbReference>
<dbReference type="GeneID" id="54423505"/>
<keyword evidence="3" id="KW-1185">Reference proteome</keyword>
<sequence length="192" mass="21880">MAASMIGHDDMNLSIFQQQVQFHHILTVVKLDTELRIDGDEMEEVLQPGITPDAMETGQMEAKRKNLEKVLGYLPMHDLLHSHRVCRDWRHTISNSISLQRDLYFAPKCAPAEGAETPTVNPLLLVKFSPWFVEHKSHPSEEELNFIERGRKVNHLASFPTLNRCQDGFARPEASWRKMLLSQPPMATAGVI</sequence>
<protein>
    <recommendedName>
        <fullName evidence="1">F-box domain-containing protein</fullName>
    </recommendedName>
</protein>
<organism evidence="2">
    <name type="scientific">Eremomyces bilateralis CBS 781.70</name>
    <dbReference type="NCBI Taxonomy" id="1392243"/>
    <lineage>
        <taxon>Eukaryota</taxon>
        <taxon>Fungi</taxon>
        <taxon>Dikarya</taxon>
        <taxon>Ascomycota</taxon>
        <taxon>Pezizomycotina</taxon>
        <taxon>Dothideomycetes</taxon>
        <taxon>Dothideomycetes incertae sedis</taxon>
        <taxon>Eremomycetales</taxon>
        <taxon>Eremomycetaceae</taxon>
        <taxon>Eremomyces</taxon>
    </lineage>
</organism>
<dbReference type="AlphaFoldDB" id="A0A6G1FWN4"/>
<dbReference type="InterPro" id="IPR036047">
    <property type="entry name" value="F-box-like_dom_sf"/>
</dbReference>
<accession>A0A6G1FWN4</accession>
<name>A0A6G1FWN4_9PEZI</name>